<reference evidence="1" key="1">
    <citation type="journal article" date="2021" name="Proc. Natl. Acad. Sci. U.S.A.">
        <title>A Catalog of Tens of Thousands of Viruses from Human Metagenomes Reveals Hidden Associations with Chronic Diseases.</title>
        <authorList>
            <person name="Tisza M.J."/>
            <person name="Buck C.B."/>
        </authorList>
    </citation>
    <scope>NUCLEOTIDE SEQUENCE</scope>
    <source>
        <strain evidence="1">Ctwnj8</strain>
    </source>
</reference>
<name>A0A8S5U048_9CAUD</name>
<sequence length="130" mass="14413">MSETTEKYTFRTLNATDVAPMCKIISKIGIDEFTKVFGSESVLKIITNAKDKKAITDVAGLQAFLEVTNIILSHIPDCENEIFTLLANVSGLKVDEIKAFDLASITRMIVEFVKKEEFKDFIGVVSAAFK</sequence>
<organism evidence="1">
    <name type="scientific">Siphoviridae sp. ctwnj8</name>
    <dbReference type="NCBI Taxonomy" id="2825734"/>
    <lineage>
        <taxon>Viruses</taxon>
        <taxon>Duplodnaviria</taxon>
        <taxon>Heunggongvirae</taxon>
        <taxon>Uroviricota</taxon>
        <taxon>Caudoviricetes</taxon>
    </lineage>
</organism>
<evidence type="ECO:0000313" key="1">
    <source>
        <dbReference type="EMBL" id="DAF87811.1"/>
    </source>
</evidence>
<dbReference type="EMBL" id="BK015969">
    <property type="protein sequence ID" value="DAF87811.1"/>
    <property type="molecule type" value="Genomic_DNA"/>
</dbReference>
<accession>A0A8S5U048</accession>
<proteinExistence type="predicted"/>
<protein>
    <submittedName>
        <fullName evidence="1">Uncharacterized protein</fullName>
    </submittedName>
</protein>